<accession>A0ABP7A4B7</accession>
<protein>
    <recommendedName>
        <fullName evidence="3">DUF932 domain-containing protein</fullName>
    </recommendedName>
</protein>
<dbReference type="EMBL" id="BAABDQ010000074">
    <property type="protein sequence ID" value="GAA3624651.1"/>
    <property type="molecule type" value="Genomic_DNA"/>
</dbReference>
<evidence type="ECO:0008006" key="3">
    <source>
        <dbReference type="Google" id="ProtNLM"/>
    </source>
</evidence>
<dbReference type="InterPro" id="IPR017686">
    <property type="entry name" value="Phg/plasmid-like_prot"/>
</dbReference>
<dbReference type="Proteomes" id="UP001500630">
    <property type="component" value="Unassembled WGS sequence"/>
</dbReference>
<dbReference type="RefSeq" id="WP_345580364.1">
    <property type="nucleotide sequence ID" value="NZ_BAABDQ010000074.1"/>
</dbReference>
<name>A0ABP7A4B7_9ACTN</name>
<dbReference type="InterPro" id="IPR026325">
    <property type="entry name" value="DUF932"/>
</dbReference>
<keyword evidence="2" id="KW-1185">Reference proteome</keyword>
<proteinExistence type="predicted"/>
<sequence>MSRESLTWLNQNTLIGFTAKRGTAWHYRASQQGDEPNHYSGPIPVADVKRRLFHWEPVEGTLETSYLTSDGVTRLTDPSGKTIIRPDTGHILGIFKRGFQIHEYKRWLVEHVETILDDDLAIGSAGLLRNGAVAWVQVELPDTCTTPEGIAFRPFLSAATSLDGSLSSTYQTGAQLIVCDNTLSAALASNNAKRVKIKHSRNSLARVVDVRDALGVIHRAADDFAAEVRQLCQIDVSNAQWTAFLNRHAPIPAERGPKRTNALTKRHALTRLWNDDERVSPWQGTAFGVLQAVNTFTHHDQTVRGAVRAERNMHRMVKGEIDDLDLSTIRTLETALDRRILARTA</sequence>
<evidence type="ECO:0000313" key="1">
    <source>
        <dbReference type="EMBL" id="GAA3624651.1"/>
    </source>
</evidence>
<comment type="caution">
    <text evidence="1">The sequence shown here is derived from an EMBL/GenBank/DDBJ whole genome shotgun (WGS) entry which is preliminary data.</text>
</comment>
<organism evidence="1 2">
    <name type="scientific">Nonomuraea rosea</name>
    <dbReference type="NCBI Taxonomy" id="638574"/>
    <lineage>
        <taxon>Bacteria</taxon>
        <taxon>Bacillati</taxon>
        <taxon>Actinomycetota</taxon>
        <taxon>Actinomycetes</taxon>
        <taxon>Streptosporangiales</taxon>
        <taxon>Streptosporangiaceae</taxon>
        <taxon>Nonomuraea</taxon>
    </lineage>
</organism>
<evidence type="ECO:0000313" key="2">
    <source>
        <dbReference type="Proteomes" id="UP001500630"/>
    </source>
</evidence>
<reference evidence="2" key="1">
    <citation type="journal article" date="2019" name="Int. J. Syst. Evol. Microbiol.">
        <title>The Global Catalogue of Microorganisms (GCM) 10K type strain sequencing project: providing services to taxonomists for standard genome sequencing and annotation.</title>
        <authorList>
            <consortium name="The Broad Institute Genomics Platform"/>
            <consortium name="The Broad Institute Genome Sequencing Center for Infectious Disease"/>
            <person name="Wu L."/>
            <person name="Ma J."/>
        </authorList>
    </citation>
    <scope>NUCLEOTIDE SEQUENCE [LARGE SCALE GENOMIC DNA]</scope>
    <source>
        <strain evidence="2">JCM 17326</strain>
    </source>
</reference>
<dbReference type="NCBIfam" id="TIGR03299">
    <property type="entry name" value="LGT_TIGR03299"/>
    <property type="match status" value="1"/>
</dbReference>
<gene>
    <name evidence="1" type="ORF">GCM10022419_132810</name>
</gene>
<dbReference type="Pfam" id="PF06067">
    <property type="entry name" value="DUF932"/>
    <property type="match status" value="1"/>
</dbReference>